<feature type="domain" description="DNL-type" evidence="5">
    <location>
        <begin position="84"/>
        <end position="179"/>
    </location>
</feature>
<evidence type="ECO:0000256" key="4">
    <source>
        <dbReference type="PROSITE-ProRule" id="PRU00834"/>
    </source>
</evidence>
<organism evidence="6 7">
    <name type="scientific">Cryoendolithus antarcticus</name>
    <dbReference type="NCBI Taxonomy" id="1507870"/>
    <lineage>
        <taxon>Eukaryota</taxon>
        <taxon>Fungi</taxon>
        <taxon>Dikarya</taxon>
        <taxon>Ascomycota</taxon>
        <taxon>Pezizomycotina</taxon>
        <taxon>Dothideomycetes</taxon>
        <taxon>Dothideomycetidae</taxon>
        <taxon>Cladosporiales</taxon>
        <taxon>Cladosporiaceae</taxon>
        <taxon>Cryoendolithus</taxon>
    </lineage>
</organism>
<gene>
    <name evidence="6" type="ORF">B0A48_12255</name>
</gene>
<dbReference type="PANTHER" id="PTHR20922:SF13">
    <property type="entry name" value="DNL-TYPE ZINC FINGER PROTEIN"/>
    <property type="match status" value="1"/>
</dbReference>
<dbReference type="PROSITE" id="PS51501">
    <property type="entry name" value="ZF_DNL"/>
    <property type="match status" value="1"/>
</dbReference>
<evidence type="ECO:0000256" key="1">
    <source>
        <dbReference type="ARBA" id="ARBA00022723"/>
    </source>
</evidence>
<keyword evidence="3" id="KW-0862">Zinc</keyword>
<protein>
    <recommendedName>
        <fullName evidence="5">DNL-type domain-containing protein</fullName>
    </recommendedName>
</protein>
<evidence type="ECO:0000259" key="5">
    <source>
        <dbReference type="PROSITE" id="PS51501"/>
    </source>
</evidence>
<dbReference type="GO" id="GO:0005739">
    <property type="term" value="C:mitochondrion"/>
    <property type="evidence" value="ECO:0007669"/>
    <property type="project" value="TreeGrafter"/>
</dbReference>
<dbReference type="InterPro" id="IPR024158">
    <property type="entry name" value="Mt_import_TIM15"/>
</dbReference>
<dbReference type="PANTHER" id="PTHR20922">
    <property type="entry name" value="DNL-TYPE ZINC FINGER PROTEIN"/>
    <property type="match status" value="1"/>
</dbReference>
<evidence type="ECO:0000256" key="3">
    <source>
        <dbReference type="ARBA" id="ARBA00022833"/>
    </source>
</evidence>
<dbReference type="STRING" id="1507870.A0A1V8SSB4"/>
<dbReference type="EMBL" id="NAJO01000029">
    <property type="protein sequence ID" value="OQO01782.1"/>
    <property type="molecule type" value="Genomic_DNA"/>
</dbReference>
<evidence type="ECO:0000313" key="6">
    <source>
        <dbReference type="EMBL" id="OQO01782.1"/>
    </source>
</evidence>
<name>A0A1V8SSB4_9PEZI</name>
<dbReference type="GO" id="GO:0030150">
    <property type="term" value="P:protein import into mitochondrial matrix"/>
    <property type="evidence" value="ECO:0007669"/>
    <property type="project" value="TreeGrafter"/>
</dbReference>
<comment type="caution">
    <text evidence="6">The sequence shown here is derived from an EMBL/GenBank/DDBJ whole genome shotgun (WGS) entry which is preliminary data.</text>
</comment>
<dbReference type="FunCoup" id="A0A1V8SSB4">
    <property type="interactions" value="145"/>
</dbReference>
<dbReference type="AlphaFoldDB" id="A0A1V8SSB4"/>
<accession>A0A1V8SSB4</accession>
<dbReference type="Pfam" id="PF05180">
    <property type="entry name" value="zf-DNL"/>
    <property type="match status" value="1"/>
</dbReference>
<sequence length="183" mass="20013">MLAAKGLRALSRTAQHALGVRSLSVNAALPWSATAIFHRQPAARWTIPGLRLHSTAAVQPTGRTLTNRSDDAKAASDAVAARKAEEPAYQMSFTCKECQERSSHRITKQAYHHGTVLVTCPGCKNRHLIADHMKIFSDKKVTLEDIMREKGEYITKGALGADGDIEFYDEKTSDKVASQPGQP</sequence>
<dbReference type="GO" id="GO:0006457">
    <property type="term" value="P:protein folding"/>
    <property type="evidence" value="ECO:0007669"/>
    <property type="project" value="TreeGrafter"/>
</dbReference>
<dbReference type="InterPro" id="IPR007853">
    <property type="entry name" value="Znf_DNL-typ"/>
</dbReference>
<dbReference type="OrthoDB" id="512667at2759"/>
<keyword evidence="7" id="KW-1185">Reference proteome</keyword>
<dbReference type="Proteomes" id="UP000192596">
    <property type="component" value="Unassembled WGS sequence"/>
</dbReference>
<evidence type="ECO:0000256" key="2">
    <source>
        <dbReference type="ARBA" id="ARBA00022771"/>
    </source>
</evidence>
<proteinExistence type="predicted"/>
<dbReference type="GO" id="GO:0050821">
    <property type="term" value="P:protein stabilization"/>
    <property type="evidence" value="ECO:0007669"/>
    <property type="project" value="TreeGrafter"/>
</dbReference>
<evidence type="ECO:0000313" key="7">
    <source>
        <dbReference type="Proteomes" id="UP000192596"/>
    </source>
</evidence>
<reference evidence="7" key="1">
    <citation type="submission" date="2017-03" db="EMBL/GenBank/DDBJ databases">
        <title>Genomes of endolithic fungi from Antarctica.</title>
        <authorList>
            <person name="Coleine C."/>
            <person name="Masonjones S."/>
            <person name="Stajich J.E."/>
        </authorList>
    </citation>
    <scope>NUCLEOTIDE SEQUENCE [LARGE SCALE GENOMIC DNA]</scope>
    <source>
        <strain evidence="7">CCFEE 5527</strain>
    </source>
</reference>
<keyword evidence="2 4" id="KW-0863">Zinc-finger</keyword>
<dbReference type="GO" id="GO:0008270">
    <property type="term" value="F:zinc ion binding"/>
    <property type="evidence" value="ECO:0007669"/>
    <property type="project" value="UniProtKB-KW"/>
</dbReference>
<keyword evidence="1" id="KW-0479">Metal-binding</keyword>
<dbReference type="InParanoid" id="A0A1V8SSB4"/>
<dbReference type="GO" id="GO:0051087">
    <property type="term" value="F:protein-folding chaperone binding"/>
    <property type="evidence" value="ECO:0007669"/>
    <property type="project" value="TreeGrafter"/>
</dbReference>